<keyword evidence="11" id="KW-0282">Flagellum</keyword>
<keyword evidence="11" id="KW-0966">Cell projection</keyword>
<keyword evidence="6 10" id="KW-1133">Transmembrane helix</keyword>
<keyword evidence="7 10" id="KW-0472">Membrane</keyword>
<keyword evidence="5 10" id="KW-0812">Transmembrane</keyword>
<dbReference type="GO" id="GO:0044780">
    <property type="term" value="P:bacterial-type flagellum assembly"/>
    <property type="evidence" value="ECO:0007669"/>
    <property type="project" value="UniProtKB-UniRule"/>
</dbReference>
<evidence type="ECO:0000313" key="11">
    <source>
        <dbReference type="EMBL" id="AFS78592.1"/>
    </source>
</evidence>
<keyword evidence="11" id="KW-0969">Cilium</keyword>
<evidence type="ECO:0000256" key="9">
    <source>
        <dbReference type="NCBIfam" id="TIGR01400"/>
    </source>
</evidence>
<evidence type="ECO:0000256" key="7">
    <source>
        <dbReference type="ARBA" id="ARBA00023136"/>
    </source>
</evidence>
<dbReference type="eggNOG" id="COG1684">
    <property type="taxonomic scope" value="Bacteria"/>
</dbReference>
<keyword evidence="4 10" id="KW-1003">Cell membrane</keyword>
<dbReference type="InterPro" id="IPR006303">
    <property type="entry name" value="FliR"/>
</dbReference>
<evidence type="ECO:0000256" key="8">
    <source>
        <dbReference type="ARBA" id="ARBA00023143"/>
    </source>
</evidence>
<dbReference type="NCBIfam" id="TIGR01400">
    <property type="entry name" value="fliR"/>
    <property type="match status" value="1"/>
</dbReference>
<evidence type="ECO:0000256" key="6">
    <source>
        <dbReference type="ARBA" id="ARBA00022989"/>
    </source>
</evidence>
<dbReference type="PATRIC" id="fig|1128398.3.peg.1622"/>
<dbReference type="PANTHER" id="PTHR30065">
    <property type="entry name" value="FLAGELLAR BIOSYNTHETIC PROTEIN FLIR"/>
    <property type="match status" value="1"/>
</dbReference>
<evidence type="ECO:0000256" key="2">
    <source>
        <dbReference type="ARBA" id="ARBA00009772"/>
    </source>
</evidence>
<proteinExistence type="inferred from homology"/>
<name>K0B0J5_GOTA9</name>
<protein>
    <recommendedName>
        <fullName evidence="3 9">Flagellar biosynthetic protein FliR</fullName>
    </recommendedName>
</protein>
<keyword evidence="8 10" id="KW-0975">Bacterial flagellum</keyword>
<gene>
    <name evidence="11" type="primary">fliR</name>
    <name evidence="11" type="ordered locus">Curi_c15840</name>
</gene>
<feature type="transmembrane region" description="Helical" evidence="10">
    <location>
        <begin position="131"/>
        <end position="155"/>
    </location>
</feature>
<dbReference type="AlphaFoldDB" id="K0B0J5"/>
<evidence type="ECO:0000313" key="12">
    <source>
        <dbReference type="Proteomes" id="UP000006094"/>
    </source>
</evidence>
<feature type="transmembrane region" description="Helical" evidence="10">
    <location>
        <begin position="81"/>
        <end position="101"/>
    </location>
</feature>
<feature type="transmembrane region" description="Helical" evidence="10">
    <location>
        <begin position="225"/>
        <end position="247"/>
    </location>
</feature>
<accession>K0B0J5</accession>
<evidence type="ECO:0000256" key="3">
    <source>
        <dbReference type="ARBA" id="ARBA00021717"/>
    </source>
</evidence>
<feature type="transmembrane region" description="Helical" evidence="10">
    <location>
        <begin position="175"/>
        <end position="204"/>
    </location>
</feature>
<dbReference type="EMBL" id="CP003326">
    <property type="protein sequence ID" value="AFS78592.1"/>
    <property type="molecule type" value="Genomic_DNA"/>
</dbReference>
<dbReference type="HOGENOM" id="CLU_063626_2_3_9"/>
<dbReference type="GO" id="GO:0005886">
    <property type="term" value="C:plasma membrane"/>
    <property type="evidence" value="ECO:0007669"/>
    <property type="project" value="UniProtKB-SubCell"/>
</dbReference>
<dbReference type="Pfam" id="PF01311">
    <property type="entry name" value="Bac_export_1"/>
    <property type="match status" value="1"/>
</dbReference>
<reference evidence="11 12" key="1">
    <citation type="journal article" date="2012" name="PLoS ONE">
        <title>The purine-utilizing bacterium Clostridium acidurici 9a: a genome-guided metabolic reconsideration.</title>
        <authorList>
            <person name="Hartwich K."/>
            <person name="Poehlein A."/>
            <person name="Daniel R."/>
        </authorList>
    </citation>
    <scope>NUCLEOTIDE SEQUENCE [LARGE SCALE GENOMIC DNA]</scope>
    <source>
        <strain evidence="12">ATCC 7906 / DSM 604 / BCRC 14475 / CIP 104303 / KCTC 5404 / NCIMB 10678 / 9a</strain>
    </source>
</reference>
<feature type="transmembrane region" description="Helical" evidence="10">
    <location>
        <begin position="44"/>
        <end position="61"/>
    </location>
</feature>
<evidence type="ECO:0000256" key="4">
    <source>
        <dbReference type="ARBA" id="ARBA00022475"/>
    </source>
</evidence>
<dbReference type="InterPro" id="IPR002010">
    <property type="entry name" value="T3SS_IM_R"/>
</dbReference>
<dbReference type="GO" id="GO:0009425">
    <property type="term" value="C:bacterial-type flagellum basal body"/>
    <property type="evidence" value="ECO:0007669"/>
    <property type="project" value="UniProtKB-SubCell"/>
</dbReference>
<dbReference type="PANTHER" id="PTHR30065:SF1">
    <property type="entry name" value="SURFACE PRESENTATION OF ANTIGENS PROTEIN SPAR"/>
    <property type="match status" value="1"/>
</dbReference>
<comment type="subcellular location">
    <subcellularLocation>
        <location evidence="10">Cell membrane</location>
        <topology evidence="10">Multi-pass membrane protein</topology>
    </subcellularLocation>
    <subcellularLocation>
        <location evidence="10">Bacterial flagellum basal body</location>
    </subcellularLocation>
</comment>
<comment type="function">
    <text evidence="1 10">Role in flagellar biosynthesis.</text>
</comment>
<dbReference type="STRING" id="1128398.Curi_c15840"/>
<evidence type="ECO:0000256" key="1">
    <source>
        <dbReference type="ARBA" id="ARBA00002578"/>
    </source>
</evidence>
<sequence length="264" mass="29561">MDKVMENLLDILLNQYQTLILLIVRVTGLFIISPIFSRINIPETYKIGFSVLLSFILLNTVEGPSTPLTDLLLIIACIKELITGFIIGFIAYLFFSVFFIIGQIIDIQIGFGMVSVLDPQSNVQIPITGNFYQIIATLIFLVVNGHHLLIEALVSSYDYIPMGKFVFSSDMVRQIVFILGKLFILGFKISSPILVVIILADVLLGILAKTMPQMNVFIVGMPLKIMVGIFLIIVTLPGFFIALQHIFNNMHEEIFNFLKAIQKG</sequence>
<feature type="transmembrane region" description="Helical" evidence="10">
    <location>
        <begin position="12"/>
        <end position="32"/>
    </location>
</feature>
<keyword evidence="12" id="KW-1185">Reference proteome</keyword>
<comment type="similarity">
    <text evidence="2 10">Belongs to the FliR/MopE/SpaR family.</text>
</comment>
<dbReference type="KEGG" id="cad:Curi_c15840"/>
<organism evidence="11 12">
    <name type="scientific">Gottschalkia acidurici (strain ATCC 7906 / DSM 604 / BCRC 14475 / CIP 104303 / KCTC 5404 / NCIMB 10678 / 9a)</name>
    <name type="common">Clostridium acidurici</name>
    <dbReference type="NCBI Taxonomy" id="1128398"/>
    <lineage>
        <taxon>Bacteria</taxon>
        <taxon>Bacillati</taxon>
        <taxon>Bacillota</taxon>
        <taxon>Tissierellia</taxon>
        <taxon>Tissierellales</taxon>
        <taxon>Gottschalkiaceae</taxon>
        <taxon>Gottschalkia</taxon>
    </lineage>
</organism>
<dbReference type="Proteomes" id="UP000006094">
    <property type="component" value="Chromosome"/>
</dbReference>
<evidence type="ECO:0000256" key="10">
    <source>
        <dbReference type="RuleBase" id="RU362071"/>
    </source>
</evidence>
<evidence type="ECO:0000256" key="5">
    <source>
        <dbReference type="ARBA" id="ARBA00022692"/>
    </source>
</evidence>
<dbReference type="PRINTS" id="PR00953">
    <property type="entry name" value="TYPE3IMRPROT"/>
</dbReference>
<dbReference type="GO" id="GO:0006605">
    <property type="term" value="P:protein targeting"/>
    <property type="evidence" value="ECO:0007669"/>
    <property type="project" value="UniProtKB-UniRule"/>
</dbReference>